<dbReference type="Gene3D" id="3.30.160.40">
    <property type="entry name" value="Porphobilinogen deaminase, C-terminal domain"/>
    <property type="match status" value="1"/>
</dbReference>
<dbReference type="SUPFAM" id="SSF54782">
    <property type="entry name" value="Porphobilinogen deaminase (hydroxymethylbilane synthase), C-terminal domain"/>
    <property type="match status" value="1"/>
</dbReference>
<dbReference type="PRINTS" id="PR00151">
    <property type="entry name" value="PORPHBDMNASE"/>
</dbReference>
<organism evidence="9 10">
    <name type="scientific">Potamilus streckersoni</name>
    <dbReference type="NCBI Taxonomy" id="2493646"/>
    <lineage>
        <taxon>Eukaryota</taxon>
        <taxon>Metazoa</taxon>
        <taxon>Spiralia</taxon>
        <taxon>Lophotrochozoa</taxon>
        <taxon>Mollusca</taxon>
        <taxon>Bivalvia</taxon>
        <taxon>Autobranchia</taxon>
        <taxon>Heteroconchia</taxon>
        <taxon>Palaeoheterodonta</taxon>
        <taxon>Unionida</taxon>
        <taxon>Unionoidea</taxon>
        <taxon>Unionidae</taxon>
        <taxon>Ambleminae</taxon>
        <taxon>Lampsilini</taxon>
        <taxon>Potamilus</taxon>
    </lineage>
</organism>
<evidence type="ECO:0000256" key="1">
    <source>
        <dbReference type="ARBA" id="ARBA00001916"/>
    </source>
</evidence>
<dbReference type="Gene3D" id="3.40.190.10">
    <property type="entry name" value="Periplasmic binding protein-like II"/>
    <property type="match status" value="2"/>
</dbReference>
<dbReference type="GO" id="GO:0004418">
    <property type="term" value="F:hydroxymethylbilane synthase activity"/>
    <property type="evidence" value="ECO:0007669"/>
    <property type="project" value="UniProtKB-EC"/>
</dbReference>
<evidence type="ECO:0000256" key="6">
    <source>
        <dbReference type="SAM" id="MobiDB-lite"/>
    </source>
</evidence>
<dbReference type="InterPro" id="IPR036803">
    <property type="entry name" value="Porphobilinogen_deaminase_C_sf"/>
</dbReference>
<evidence type="ECO:0000313" key="10">
    <source>
        <dbReference type="Proteomes" id="UP001195483"/>
    </source>
</evidence>
<feature type="region of interest" description="Disordered" evidence="6">
    <location>
        <begin position="287"/>
        <end position="306"/>
    </location>
</feature>
<evidence type="ECO:0000313" key="9">
    <source>
        <dbReference type="EMBL" id="KAK3601263.1"/>
    </source>
</evidence>
<dbReference type="InterPro" id="IPR022417">
    <property type="entry name" value="Porphobilin_deaminase_N"/>
</dbReference>
<protein>
    <recommendedName>
        <fullName evidence="3">hydroxymethylbilane synthase</fullName>
        <ecNumber evidence="3">2.5.1.61</ecNumber>
    </recommendedName>
</protein>
<keyword evidence="5" id="KW-0627">Porphyrin biosynthesis</keyword>
<evidence type="ECO:0000256" key="3">
    <source>
        <dbReference type="ARBA" id="ARBA00012655"/>
    </source>
</evidence>
<dbReference type="EC" id="2.5.1.61" evidence="3"/>
<evidence type="ECO:0000256" key="2">
    <source>
        <dbReference type="ARBA" id="ARBA00005638"/>
    </source>
</evidence>
<evidence type="ECO:0000259" key="8">
    <source>
        <dbReference type="Pfam" id="PF03900"/>
    </source>
</evidence>
<dbReference type="FunFam" id="3.40.190.10:FF:000260">
    <property type="entry name" value="Porphobilinogen deaminase"/>
    <property type="match status" value="1"/>
</dbReference>
<dbReference type="EMBL" id="JAEAOA010002336">
    <property type="protein sequence ID" value="KAK3601263.1"/>
    <property type="molecule type" value="Genomic_DNA"/>
</dbReference>
<dbReference type="SUPFAM" id="SSF53850">
    <property type="entry name" value="Periplasmic binding protein-like II"/>
    <property type="match status" value="1"/>
</dbReference>
<comment type="similarity">
    <text evidence="2">Belongs to the HMBS family.</text>
</comment>
<keyword evidence="10" id="KW-1185">Reference proteome</keyword>
<dbReference type="GO" id="GO:0005737">
    <property type="term" value="C:cytoplasm"/>
    <property type="evidence" value="ECO:0007669"/>
    <property type="project" value="TreeGrafter"/>
</dbReference>
<dbReference type="HAMAP" id="MF_00260">
    <property type="entry name" value="Porphobil_deam"/>
    <property type="match status" value="1"/>
</dbReference>
<dbReference type="PANTHER" id="PTHR11557">
    <property type="entry name" value="PORPHOBILINOGEN DEAMINASE"/>
    <property type="match status" value="1"/>
</dbReference>
<dbReference type="NCBIfam" id="TIGR00212">
    <property type="entry name" value="hemC"/>
    <property type="match status" value="1"/>
</dbReference>
<dbReference type="Pfam" id="PF01379">
    <property type="entry name" value="Porphobil_deam"/>
    <property type="match status" value="1"/>
</dbReference>
<dbReference type="CDD" id="cd13645">
    <property type="entry name" value="PBP2_HuPBGD_like"/>
    <property type="match status" value="1"/>
</dbReference>
<dbReference type="FunFam" id="3.40.190.10:FF:000005">
    <property type="entry name" value="Porphobilinogen deaminase"/>
    <property type="match status" value="1"/>
</dbReference>
<feature type="domain" description="Porphobilinogen deaminase N-terminal" evidence="7">
    <location>
        <begin position="7"/>
        <end position="218"/>
    </location>
</feature>
<sequence>MAEHTVVKVGSRKSQLAMIQTNTVIDVLKKTFSDIKFEIVAMSTVGDKILDAALSKIGEKSLFTRELEVALEEKEVDFVVHSLKDLPTTLPDGLVVGCVFKRDSPFDAVVMHPKHEGKKLEDLEEGSIIGTSSLRRAAQLGRKFPQFKFENIRGNLNTRFRKLDEDEKYDAIILAEAGLDRMGWRHRISQVLDTDVCMYAVSQGAMGVECRYDDQKTLDLLATIHDSDTALCCIAERAYLKELGGGCSVPVSVETKLRDNKIEIRGGVFSLDGTEAVIDSHSATLKTDIDDEPPLKKQKETSNGPKLFSSIVHTKGISQEKCRIAENVGKELADRLLQTEAAGILATARQQTEVAILEEKKRKEAEKNETEMIQIPKC</sequence>
<reference evidence="9" key="1">
    <citation type="journal article" date="2021" name="Genome Biol. Evol.">
        <title>A High-Quality Reference Genome for a Parasitic Bivalve with Doubly Uniparental Inheritance (Bivalvia: Unionida).</title>
        <authorList>
            <person name="Smith C.H."/>
        </authorList>
    </citation>
    <scope>NUCLEOTIDE SEQUENCE</scope>
    <source>
        <strain evidence="9">CHS0354</strain>
    </source>
</reference>
<dbReference type="GO" id="GO:0006783">
    <property type="term" value="P:heme biosynthetic process"/>
    <property type="evidence" value="ECO:0007669"/>
    <property type="project" value="TreeGrafter"/>
</dbReference>
<dbReference type="AlphaFoldDB" id="A0AAE0T0H0"/>
<dbReference type="InterPro" id="IPR022418">
    <property type="entry name" value="Porphobilinogen_deaminase_C"/>
</dbReference>
<evidence type="ECO:0000256" key="4">
    <source>
        <dbReference type="ARBA" id="ARBA00022679"/>
    </source>
</evidence>
<dbReference type="Pfam" id="PF03900">
    <property type="entry name" value="Porphobil_deamC"/>
    <property type="match status" value="1"/>
</dbReference>
<name>A0AAE0T0H0_9BIVA</name>
<dbReference type="Proteomes" id="UP001195483">
    <property type="component" value="Unassembled WGS sequence"/>
</dbReference>
<keyword evidence="4" id="KW-0808">Transferase</keyword>
<evidence type="ECO:0000256" key="5">
    <source>
        <dbReference type="ARBA" id="ARBA00023244"/>
    </source>
</evidence>
<comment type="cofactor">
    <cofactor evidence="1">
        <name>dipyrromethane</name>
        <dbReference type="ChEBI" id="CHEBI:60342"/>
    </cofactor>
</comment>
<gene>
    <name evidence="9" type="ORF">CHS0354_040442</name>
</gene>
<comment type="caution">
    <text evidence="9">The sequence shown here is derived from an EMBL/GenBank/DDBJ whole genome shotgun (WGS) entry which is preliminary data.</text>
</comment>
<reference evidence="9" key="2">
    <citation type="journal article" date="2021" name="Genome Biol. Evol.">
        <title>Developing a high-quality reference genome for a parasitic bivalve with doubly uniparental inheritance (Bivalvia: Unionida).</title>
        <authorList>
            <person name="Smith C.H."/>
        </authorList>
    </citation>
    <scope>NUCLEOTIDE SEQUENCE</scope>
    <source>
        <strain evidence="9">CHS0354</strain>
        <tissue evidence="9">Mantle</tissue>
    </source>
</reference>
<proteinExistence type="inferred from homology"/>
<dbReference type="InterPro" id="IPR000860">
    <property type="entry name" value="HemC"/>
</dbReference>
<evidence type="ECO:0000259" key="7">
    <source>
        <dbReference type="Pfam" id="PF01379"/>
    </source>
</evidence>
<reference evidence="9" key="3">
    <citation type="submission" date="2023-05" db="EMBL/GenBank/DDBJ databases">
        <authorList>
            <person name="Smith C.H."/>
        </authorList>
    </citation>
    <scope>NUCLEOTIDE SEQUENCE</scope>
    <source>
        <strain evidence="9">CHS0354</strain>
        <tissue evidence="9">Mantle</tissue>
    </source>
</reference>
<dbReference type="PANTHER" id="PTHR11557:SF0">
    <property type="entry name" value="PORPHOBILINOGEN DEAMINASE"/>
    <property type="match status" value="1"/>
</dbReference>
<accession>A0AAE0T0H0</accession>
<feature type="domain" description="Porphobilinogen deaminase C-terminal" evidence="8">
    <location>
        <begin position="230"/>
        <end position="283"/>
    </location>
</feature>